<dbReference type="GO" id="GO:0015948">
    <property type="term" value="P:methanogenesis"/>
    <property type="evidence" value="ECO:0007669"/>
    <property type="project" value="InterPro"/>
</dbReference>
<evidence type="ECO:0000313" key="5">
    <source>
        <dbReference type="Proteomes" id="UP000614469"/>
    </source>
</evidence>
<dbReference type="GO" id="GO:0032259">
    <property type="term" value="P:methylation"/>
    <property type="evidence" value="ECO:0007669"/>
    <property type="project" value="UniProtKB-KW"/>
</dbReference>
<dbReference type="Proteomes" id="UP000614469">
    <property type="component" value="Unassembled WGS sequence"/>
</dbReference>
<keyword evidence="3" id="KW-0808">Transferase</keyword>
<reference evidence="4 5" key="1">
    <citation type="submission" date="2020-08" db="EMBL/GenBank/DDBJ databases">
        <title>Bridging the membrane lipid divide: bacteria of the FCB group superphylum have the potential to synthesize archaeal ether lipids.</title>
        <authorList>
            <person name="Villanueva L."/>
            <person name="Von Meijenfeldt F.A.B."/>
            <person name="Westbye A.B."/>
            <person name="Yadav S."/>
            <person name="Hopmans E.C."/>
            <person name="Dutilh B.E."/>
            <person name="Sinninghe Damste J.S."/>
        </authorList>
    </citation>
    <scope>NUCLEOTIDE SEQUENCE [LARGE SCALE GENOMIC DNA]</scope>
    <source>
        <strain evidence="4">NIOZ-UU36</strain>
    </source>
</reference>
<dbReference type="InterPro" id="IPR010426">
    <property type="entry name" value="MTTB_MeTrfase"/>
</dbReference>
<comment type="caution">
    <text evidence="4">The sequence shown here is derived from an EMBL/GenBank/DDBJ whole genome shotgun (WGS) entry which is preliminary data.</text>
</comment>
<organism evidence="4 5">
    <name type="scientific">Candidatus Desulfolinea nitratireducens</name>
    <dbReference type="NCBI Taxonomy" id="2841698"/>
    <lineage>
        <taxon>Bacteria</taxon>
        <taxon>Bacillati</taxon>
        <taxon>Chloroflexota</taxon>
        <taxon>Anaerolineae</taxon>
        <taxon>Anaerolineales</taxon>
        <taxon>Anaerolineales incertae sedis</taxon>
        <taxon>Candidatus Desulfolinea</taxon>
    </lineage>
</organism>
<name>A0A8J6NHF8_9CHLR</name>
<evidence type="ECO:0000256" key="1">
    <source>
        <dbReference type="ARBA" id="ARBA00007137"/>
    </source>
</evidence>
<accession>A0A8J6NHF8</accession>
<gene>
    <name evidence="4" type="ORF">H8E29_02685</name>
</gene>
<protein>
    <submittedName>
        <fullName evidence="4">Trimethylamine methyltransferase family protein</fullName>
    </submittedName>
</protein>
<proteinExistence type="inferred from homology"/>
<comment type="similarity">
    <text evidence="1">Belongs to the trimethylamine methyltransferase family.</text>
</comment>
<sequence length="482" mass="53451">MTSKTLKPYLKYLSDSHIEEIHDGSLDLLENTGIMVDHQEGLEFLEKHGAKVDFQTKRARIPRQLVRRALETVPDRFTLAARNPEKDCPLIPGGRPYSRNGGGADFTIDLETGEFRPLLHADVKDYYKLMDALDGISFIAPVFGQDMPVLGRDILMLREAFGHTDKHIHLRAFTGESLKLMFEMAVIVAGGKKELKERPIVSLLEAPISPLKFLDVTVDALWLCGEYGIPLDVCVMPIAGGTGPMTMAGNIQLLNTEFLAGVVISQLANPGAPLQYAPRPMAMDMRTGFSLAGSVELGIMATAGAQMAHFYKVPVSLHGPWSDSMTHDGQSILERMYMNMMAALAGANVLVGAGMMQQSLVISHEQLVIDSEINHIAFRSVEGFEVNAERLAREVIDRVGPGGNFVADPHTYKFLRGERFEPTLQYRNSREAWEETGSKTMVDRAKEKALAILEEHQPNPLPEDIRKELDEFVPKALKSLEK</sequence>
<dbReference type="Pfam" id="PF06253">
    <property type="entry name" value="MTTB"/>
    <property type="match status" value="1"/>
</dbReference>
<keyword evidence="2 4" id="KW-0489">Methyltransferase</keyword>
<dbReference type="GO" id="GO:0008168">
    <property type="term" value="F:methyltransferase activity"/>
    <property type="evidence" value="ECO:0007669"/>
    <property type="project" value="UniProtKB-KW"/>
</dbReference>
<evidence type="ECO:0000256" key="3">
    <source>
        <dbReference type="ARBA" id="ARBA00022679"/>
    </source>
</evidence>
<evidence type="ECO:0000256" key="2">
    <source>
        <dbReference type="ARBA" id="ARBA00022603"/>
    </source>
</evidence>
<dbReference type="EMBL" id="JACNJN010000050">
    <property type="protein sequence ID" value="MBC8334147.1"/>
    <property type="molecule type" value="Genomic_DNA"/>
</dbReference>
<dbReference type="Gene3D" id="3.20.20.480">
    <property type="entry name" value="Trimethylamine methyltransferase-like"/>
    <property type="match status" value="1"/>
</dbReference>
<dbReference type="AlphaFoldDB" id="A0A8J6NHF8"/>
<dbReference type="InterPro" id="IPR038601">
    <property type="entry name" value="MttB-like_sf"/>
</dbReference>
<evidence type="ECO:0000313" key="4">
    <source>
        <dbReference type="EMBL" id="MBC8334147.1"/>
    </source>
</evidence>